<evidence type="ECO:0000313" key="2">
    <source>
        <dbReference type="EMBL" id="GGH77835.1"/>
    </source>
</evidence>
<dbReference type="SUPFAM" id="SSF54593">
    <property type="entry name" value="Glyoxalase/Bleomycin resistance protein/Dihydroxybiphenyl dioxygenase"/>
    <property type="match status" value="2"/>
</dbReference>
<sequence>MRIQHLHLETYHLEEMKDFYVNTLLMELVREHPDTFMVQIGDSFITFKRSQSLPYYHFACLINTQGFHDITLRLEAKNLGLERGYSKLWQAEQFYFKDPDGNIVEILGREEQMPTLSSPWIRIVEVGLPSPNIETVKEGLVPLPNQYKDDSETFQFYGDQDGVFVLVKEGRHWYPTNKGATIHPISIDIALQKEFRFDVPNLPYFMNSSKPWSDKMPVTQMRVARPTDRFDDVVRFYQEGLGLHPVTSFAGHQGYKGVVFGLPDVRYQLEFTQHEEGSPCPAPTKDNLLVFYIPDKQAQDTIVQRLHTMGYHSVPPENPYWEKSGVTFEDPDGWRIVLMNTTGLSSES</sequence>
<gene>
    <name evidence="2" type="ORF">GCM10007096_10320</name>
</gene>
<dbReference type="Gene3D" id="3.10.180.10">
    <property type="entry name" value="2,3-Dihydroxybiphenyl 1,2-Dioxygenase, domain 1"/>
    <property type="match status" value="2"/>
</dbReference>
<reference evidence="2" key="2">
    <citation type="submission" date="2020-09" db="EMBL/GenBank/DDBJ databases">
        <authorList>
            <person name="Sun Q."/>
            <person name="Zhou Y."/>
        </authorList>
    </citation>
    <scope>NUCLEOTIDE SEQUENCE</scope>
    <source>
        <strain evidence="2">CGMCC 1.12777</strain>
    </source>
</reference>
<dbReference type="Proteomes" id="UP000656813">
    <property type="component" value="Unassembled WGS sequence"/>
</dbReference>
<feature type="domain" description="VOC" evidence="1">
    <location>
        <begin position="219"/>
        <end position="341"/>
    </location>
</feature>
<dbReference type="InterPro" id="IPR058997">
    <property type="entry name" value="YycE-like_C"/>
</dbReference>
<dbReference type="EMBL" id="BMFV01000005">
    <property type="protein sequence ID" value="GGH77835.1"/>
    <property type="molecule type" value="Genomic_DNA"/>
</dbReference>
<protein>
    <recommendedName>
        <fullName evidence="1">VOC domain-containing protein</fullName>
    </recommendedName>
</protein>
<dbReference type="InterPro" id="IPR058998">
    <property type="entry name" value="YycE-like_N"/>
</dbReference>
<proteinExistence type="predicted"/>
<keyword evidence="3" id="KW-1185">Reference proteome</keyword>
<dbReference type="InterPro" id="IPR037523">
    <property type="entry name" value="VOC_core"/>
</dbReference>
<name>A0A8J2ZTK6_9BACL</name>
<dbReference type="Pfam" id="PF22659">
    <property type="entry name" value="YycE-like_C"/>
    <property type="match status" value="1"/>
</dbReference>
<accession>A0A8J2ZTK6</accession>
<organism evidence="2 3">
    <name type="scientific">Pullulanibacillus pueri</name>
    <dbReference type="NCBI Taxonomy" id="1437324"/>
    <lineage>
        <taxon>Bacteria</taxon>
        <taxon>Bacillati</taxon>
        <taxon>Bacillota</taxon>
        <taxon>Bacilli</taxon>
        <taxon>Bacillales</taxon>
        <taxon>Sporolactobacillaceae</taxon>
        <taxon>Pullulanibacillus</taxon>
    </lineage>
</organism>
<dbReference type="PROSITE" id="PS51819">
    <property type="entry name" value="VOC"/>
    <property type="match status" value="2"/>
</dbReference>
<feature type="domain" description="VOC" evidence="1">
    <location>
        <begin position="2"/>
        <end position="109"/>
    </location>
</feature>
<dbReference type="CDD" id="cd06587">
    <property type="entry name" value="VOC"/>
    <property type="match status" value="2"/>
</dbReference>
<reference evidence="2" key="1">
    <citation type="journal article" date="2014" name="Int. J. Syst. Evol. Microbiol.">
        <title>Complete genome sequence of Corynebacterium casei LMG S-19264T (=DSM 44701T), isolated from a smear-ripened cheese.</title>
        <authorList>
            <consortium name="US DOE Joint Genome Institute (JGI-PGF)"/>
            <person name="Walter F."/>
            <person name="Albersmeier A."/>
            <person name="Kalinowski J."/>
            <person name="Ruckert C."/>
        </authorList>
    </citation>
    <scope>NUCLEOTIDE SEQUENCE</scope>
    <source>
        <strain evidence="2">CGMCC 1.12777</strain>
    </source>
</reference>
<dbReference type="Pfam" id="PF22658">
    <property type="entry name" value="YycE-like_N"/>
    <property type="match status" value="1"/>
</dbReference>
<evidence type="ECO:0000313" key="3">
    <source>
        <dbReference type="Proteomes" id="UP000656813"/>
    </source>
</evidence>
<evidence type="ECO:0000259" key="1">
    <source>
        <dbReference type="PROSITE" id="PS51819"/>
    </source>
</evidence>
<dbReference type="InterPro" id="IPR029068">
    <property type="entry name" value="Glyas_Bleomycin-R_OHBP_Dase"/>
</dbReference>
<comment type="caution">
    <text evidence="2">The sequence shown here is derived from an EMBL/GenBank/DDBJ whole genome shotgun (WGS) entry which is preliminary data.</text>
</comment>
<dbReference type="AlphaFoldDB" id="A0A8J2ZTK6"/>